<keyword evidence="9" id="KW-1185">Reference proteome</keyword>
<evidence type="ECO:0000256" key="3">
    <source>
        <dbReference type="ARBA" id="ARBA00022692"/>
    </source>
</evidence>
<evidence type="ECO:0000256" key="6">
    <source>
        <dbReference type="SAM" id="Phobius"/>
    </source>
</evidence>
<dbReference type="PANTHER" id="PTHR36115">
    <property type="entry name" value="PROLINE-RICH ANTIGEN HOMOLOG-RELATED"/>
    <property type="match status" value="1"/>
</dbReference>
<evidence type="ECO:0000313" key="8">
    <source>
        <dbReference type="EMBL" id="GAA1383681.1"/>
    </source>
</evidence>
<comment type="subcellular location">
    <subcellularLocation>
        <location evidence="1">Cell membrane</location>
        <topology evidence="1">Multi-pass membrane protein</topology>
    </subcellularLocation>
</comment>
<evidence type="ECO:0000256" key="4">
    <source>
        <dbReference type="ARBA" id="ARBA00022989"/>
    </source>
</evidence>
<evidence type="ECO:0000313" key="9">
    <source>
        <dbReference type="Proteomes" id="UP001499863"/>
    </source>
</evidence>
<sequence length="149" mass="16350">MLAVVAVAAGVPLGRSVEAHLQRKLDQARMASRLTRRQIDVWLVDGTVLGKAAVLLGILLFVGLLYEVLPTARTGQTFGKRLARIRVVAVARTAAADAPARPGIGRSLVRWLVRQASTLLVVGLVWPLFDRPARRGWHDRAARTRVVRH</sequence>
<evidence type="ECO:0000259" key="7">
    <source>
        <dbReference type="Pfam" id="PF06271"/>
    </source>
</evidence>
<keyword evidence="2" id="KW-1003">Cell membrane</keyword>
<keyword evidence="3 6" id="KW-0812">Transmembrane</keyword>
<keyword evidence="4 6" id="KW-1133">Transmembrane helix</keyword>
<protein>
    <recommendedName>
        <fullName evidence="7">RDD domain-containing protein</fullName>
    </recommendedName>
</protein>
<comment type="caution">
    <text evidence="8">The sequence shown here is derived from an EMBL/GenBank/DDBJ whole genome shotgun (WGS) entry which is preliminary data.</text>
</comment>
<dbReference type="InterPro" id="IPR010432">
    <property type="entry name" value="RDD"/>
</dbReference>
<reference evidence="8 9" key="1">
    <citation type="journal article" date="2019" name="Int. J. Syst. Evol. Microbiol.">
        <title>The Global Catalogue of Microorganisms (GCM) 10K type strain sequencing project: providing services to taxonomists for standard genome sequencing and annotation.</title>
        <authorList>
            <consortium name="The Broad Institute Genomics Platform"/>
            <consortium name="The Broad Institute Genome Sequencing Center for Infectious Disease"/>
            <person name="Wu L."/>
            <person name="Ma J."/>
        </authorList>
    </citation>
    <scope>NUCLEOTIDE SEQUENCE [LARGE SCALE GENOMIC DNA]</scope>
    <source>
        <strain evidence="8 9">JCM 12393</strain>
    </source>
</reference>
<proteinExistence type="predicted"/>
<name>A0ABN1XK09_9ACTN</name>
<evidence type="ECO:0000256" key="1">
    <source>
        <dbReference type="ARBA" id="ARBA00004651"/>
    </source>
</evidence>
<evidence type="ECO:0000256" key="2">
    <source>
        <dbReference type="ARBA" id="ARBA00022475"/>
    </source>
</evidence>
<gene>
    <name evidence="8" type="ORF">GCM10009639_04250</name>
</gene>
<organism evidence="8 9">
    <name type="scientific">Kitasatospora putterlickiae</name>
    <dbReference type="NCBI Taxonomy" id="221725"/>
    <lineage>
        <taxon>Bacteria</taxon>
        <taxon>Bacillati</taxon>
        <taxon>Actinomycetota</taxon>
        <taxon>Actinomycetes</taxon>
        <taxon>Kitasatosporales</taxon>
        <taxon>Streptomycetaceae</taxon>
        <taxon>Kitasatospora</taxon>
    </lineage>
</organism>
<dbReference type="Proteomes" id="UP001499863">
    <property type="component" value="Unassembled WGS sequence"/>
</dbReference>
<evidence type="ECO:0000256" key="5">
    <source>
        <dbReference type="ARBA" id="ARBA00023136"/>
    </source>
</evidence>
<dbReference type="PANTHER" id="PTHR36115:SF4">
    <property type="entry name" value="MEMBRANE PROTEIN"/>
    <property type="match status" value="1"/>
</dbReference>
<feature type="domain" description="RDD" evidence="7">
    <location>
        <begin position="51"/>
        <end position="142"/>
    </location>
</feature>
<accession>A0ABN1XK09</accession>
<dbReference type="Pfam" id="PF06271">
    <property type="entry name" value="RDD"/>
    <property type="match status" value="1"/>
</dbReference>
<dbReference type="InterPro" id="IPR051791">
    <property type="entry name" value="Pra-immunoreactive"/>
</dbReference>
<feature type="transmembrane region" description="Helical" evidence="6">
    <location>
        <begin position="43"/>
        <end position="66"/>
    </location>
</feature>
<dbReference type="EMBL" id="BAAAKJ010000020">
    <property type="protein sequence ID" value="GAA1383681.1"/>
    <property type="molecule type" value="Genomic_DNA"/>
</dbReference>
<keyword evidence="5 6" id="KW-0472">Membrane</keyword>